<dbReference type="GO" id="GO:0005739">
    <property type="term" value="C:mitochondrion"/>
    <property type="evidence" value="ECO:0007669"/>
    <property type="project" value="TreeGrafter"/>
</dbReference>
<evidence type="ECO:0000313" key="5">
    <source>
        <dbReference type="EMBL" id="CAF9914019.1"/>
    </source>
</evidence>
<dbReference type="Pfam" id="PF00350">
    <property type="entry name" value="Dynamin_N"/>
    <property type="match status" value="1"/>
</dbReference>
<dbReference type="GO" id="GO:0008017">
    <property type="term" value="F:microtubule binding"/>
    <property type="evidence" value="ECO:0007669"/>
    <property type="project" value="TreeGrafter"/>
</dbReference>
<accession>A0A8H3IHN4</accession>
<dbReference type="Gene3D" id="1.20.120.1240">
    <property type="entry name" value="Dynamin, middle domain"/>
    <property type="match status" value="1"/>
</dbReference>
<evidence type="ECO:0000256" key="2">
    <source>
        <dbReference type="ARBA" id="ARBA00023134"/>
    </source>
</evidence>
<evidence type="ECO:0000313" key="6">
    <source>
        <dbReference type="Proteomes" id="UP000664203"/>
    </source>
</evidence>
<dbReference type="Pfam" id="PF01031">
    <property type="entry name" value="Dynamin_M"/>
    <property type="match status" value="1"/>
</dbReference>
<dbReference type="GO" id="GO:0003924">
    <property type="term" value="F:GTPase activity"/>
    <property type="evidence" value="ECO:0007669"/>
    <property type="project" value="InterPro"/>
</dbReference>
<dbReference type="GO" id="GO:0006897">
    <property type="term" value="P:endocytosis"/>
    <property type="evidence" value="ECO:0007669"/>
    <property type="project" value="TreeGrafter"/>
</dbReference>
<evidence type="ECO:0000259" key="4">
    <source>
        <dbReference type="PROSITE" id="PS51718"/>
    </source>
</evidence>
<dbReference type="EMBL" id="CAJPDR010000067">
    <property type="protein sequence ID" value="CAF9914019.1"/>
    <property type="molecule type" value="Genomic_DNA"/>
</dbReference>
<dbReference type="InterPro" id="IPR022812">
    <property type="entry name" value="Dynamin"/>
</dbReference>
<dbReference type="InterPro" id="IPR000375">
    <property type="entry name" value="Dynamin_stalk"/>
</dbReference>
<gene>
    <name evidence="5" type="ORF">ALECFALPRED_009208</name>
</gene>
<dbReference type="GO" id="GO:0016020">
    <property type="term" value="C:membrane"/>
    <property type="evidence" value="ECO:0007669"/>
    <property type="project" value="TreeGrafter"/>
</dbReference>
<dbReference type="InterPro" id="IPR001401">
    <property type="entry name" value="Dynamin_GTPase"/>
</dbReference>
<dbReference type="PRINTS" id="PR00195">
    <property type="entry name" value="DYNAMIN"/>
</dbReference>
<evidence type="ECO:0000259" key="3">
    <source>
        <dbReference type="PROSITE" id="PS51388"/>
    </source>
</evidence>
<comment type="caution">
    <text evidence="5">The sequence shown here is derived from an EMBL/GenBank/DDBJ whole genome shotgun (WGS) entry which is preliminary data.</text>
</comment>
<protein>
    <submittedName>
        <fullName evidence="5">Uncharacterized protein</fullName>
    </submittedName>
</protein>
<dbReference type="PANTHER" id="PTHR11566:SF215">
    <property type="entry name" value="DYNAMIN GTPASE"/>
    <property type="match status" value="1"/>
</dbReference>
<evidence type="ECO:0000256" key="1">
    <source>
        <dbReference type="ARBA" id="ARBA00022741"/>
    </source>
</evidence>
<dbReference type="Proteomes" id="UP000664203">
    <property type="component" value="Unassembled WGS sequence"/>
</dbReference>
<feature type="domain" description="Dynamin-type G" evidence="4">
    <location>
        <begin position="30"/>
        <end position="322"/>
    </location>
</feature>
<dbReference type="GO" id="GO:0005525">
    <property type="term" value="F:GTP binding"/>
    <property type="evidence" value="ECO:0007669"/>
    <property type="project" value="InterPro"/>
</dbReference>
<dbReference type="GO" id="GO:0005874">
    <property type="term" value="C:microtubule"/>
    <property type="evidence" value="ECO:0007669"/>
    <property type="project" value="TreeGrafter"/>
</dbReference>
<dbReference type="GO" id="GO:0000266">
    <property type="term" value="P:mitochondrial fission"/>
    <property type="evidence" value="ECO:0007669"/>
    <property type="project" value="TreeGrafter"/>
</dbReference>
<dbReference type="InterPro" id="IPR020850">
    <property type="entry name" value="GED_dom"/>
</dbReference>
<feature type="domain" description="GED" evidence="3">
    <location>
        <begin position="631"/>
        <end position="718"/>
    </location>
</feature>
<dbReference type="PROSITE" id="PS51388">
    <property type="entry name" value="GED"/>
    <property type="match status" value="1"/>
</dbReference>
<keyword evidence="6" id="KW-1185">Reference proteome</keyword>
<dbReference type="PANTHER" id="PTHR11566">
    <property type="entry name" value="DYNAMIN"/>
    <property type="match status" value="1"/>
</dbReference>
<dbReference type="OrthoDB" id="415706at2759"/>
<name>A0A8H3IHN4_9LECA</name>
<dbReference type="AlphaFoldDB" id="A0A8H3IHN4"/>
<dbReference type="PROSITE" id="PS51718">
    <property type="entry name" value="G_DYNAMIN_2"/>
    <property type="match status" value="1"/>
</dbReference>
<dbReference type="InterPro" id="IPR030381">
    <property type="entry name" value="G_DYNAMIN_dom"/>
</dbReference>
<dbReference type="InterPro" id="IPR045063">
    <property type="entry name" value="Dynamin_N"/>
</dbReference>
<dbReference type="CDD" id="cd08771">
    <property type="entry name" value="DLP_1"/>
    <property type="match status" value="1"/>
</dbReference>
<organism evidence="5 6">
    <name type="scientific">Alectoria fallacina</name>
    <dbReference type="NCBI Taxonomy" id="1903189"/>
    <lineage>
        <taxon>Eukaryota</taxon>
        <taxon>Fungi</taxon>
        <taxon>Dikarya</taxon>
        <taxon>Ascomycota</taxon>
        <taxon>Pezizomycotina</taxon>
        <taxon>Lecanoromycetes</taxon>
        <taxon>OSLEUM clade</taxon>
        <taxon>Lecanoromycetidae</taxon>
        <taxon>Lecanorales</taxon>
        <taxon>Lecanorineae</taxon>
        <taxon>Parmeliaceae</taxon>
        <taxon>Alectoria</taxon>
    </lineage>
</organism>
<dbReference type="FunFam" id="3.40.50.300:FF:001425">
    <property type="entry name" value="Dynamin GTPase, putative"/>
    <property type="match status" value="1"/>
</dbReference>
<reference evidence="5" key="1">
    <citation type="submission" date="2021-03" db="EMBL/GenBank/DDBJ databases">
        <authorList>
            <person name="Tagirdzhanova G."/>
        </authorList>
    </citation>
    <scope>NUCLEOTIDE SEQUENCE</scope>
</reference>
<dbReference type="GO" id="GO:0048312">
    <property type="term" value="P:intracellular distribution of mitochondria"/>
    <property type="evidence" value="ECO:0007669"/>
    <property type="project" value="TreeGrafter"/>
</dbReference>
<dbReference type="GO" id="GO:0016559">
    <property type="term" value="P:peroxisome fission"/>
    <property type="evidence" value="ECO:0007669"/>
    <property type="project" value="TreeGrafter"/>
</dbReference>
<proteinExistence type="predicted"/>
<dbReference type="Gene3D" id="3.40.50.300">
    <property type="entry name" value="P-loop containing nucleotide triphosphate hydrolases"/>
    <property type="match status" value="1"/>
</dbReference>
<dbReference type="InterPro" id="IPR027417">
    <property type="entry name" value="P-loop_NTPase"/>
</dbReference>
<keyword evidence="2" id="KW-0342">GTP-binding</keyword>
<keyword evidence="1" id="KW-0547">Nucleotide-binding</keyword>
<dbReference type="SMART" id="SM00053">
    <property type="entry name" value="DYNc"/>
    <property type="match status" value="1"/>
</dbReference>
<sequence length="718" mass="80762">MADKSLSNSLADPILLETIDKLFQHNIGEYVSLPQLLVVGDQSSGKSSVLEGLTDLPFPRDSGLCTRFATHITFRRTPKTEVSVSILPTSNAQPAHVRKIKKYQRNLEALDPPTFAEILGEVHKLMGLRGSGASDEGVDTFSDDVLKIEICGPKQQHLSVIDVPGIFRNTTEGVTTDADMDVVRNMVNHYMKNPRSVILAVIPANVDIATQEILKMAEKCDTKGQRTLGVLTKPDLVDRGAENRVVDLMEGRSYKLTLGWSMVRNPGQSELQDLSFDRHASETSFFKSKEPWTQLKKDCVGVQSLRGRLRDILTEMVRKEFPNVKSDINKRLNERKKELDDLGPCRETREQQQEYLLDLATRFQSLTSLALAAQYGVDDLFDDIEGLKLATAVVDRNAAFADDVRKNGHTISFDQESQPLIDSHHEIPVHRSAITSEDSNECFTVRQTGSQPEIDDILYENYELPIPKPTGIIAWLSEVYKTSRGFELGTFNASLLPIIWKKQSANWDDLALGYISDIVFLVHNFTINLLSAICEDERVESALTSVLMDGLIERYKKSIDHTEFILHVERVGTPLTANHYFAENLEKRLSRQERMKVLMEKSKFSVPGYGEVVSINTSLHTSTASNTDHTIRELHDILQSYYKVARKRFVDVVCMQAADYHLVTGPAAPVRLFSPSFVSSLKDDQLTRIAGEDVSTRRKREELGREIENLTNGKKILI</sequence>
<dbReference type="SUPFAM" id="SSF52540">
    <property type="entry name" value="P-loop containing nucleoside triphosphate hydrolases"/>
    <property type="match status" value="1"/>
</dbReference>